<dbReference type="STRING" id="4540.A0A3L6Q199"/>
<evidence type="ECO:0000313" key="2">
    <source>
        <dbReference type="Proteomes" id="UP000275267"/>
    </source>
</evidence>
<dbReference type="OrthoDB" id="10628714at2759"/>
<reference evidence="2" key="1">
    <citation type="journal article" date="2019" name="Nat. Commun.">
        <title>The genome of broomcorn millet.</title>
        <authorList>
            <person name="Zou C."/>
            <person name="Miki D."/>
            <person name="Li D."/>
            <person name="Tang Q."/>
            <person name="Xiao L."/>
            <person name="Rajput S."/>
            <person name="Deng P."/>
            <person name="Jia W."/>
            <person name="Huang R."/>
            <person name="Zhang M."/>
            <person name="Sun Y."/>
            <person name="Hu J."/>
            <person name="Fu X."/>
            <person name="Schnable P.S."/>
            <person name="Li F."/>
            <person name="Zhang H."/>
            <person name="Feng B."/>
            <person name="Zhu X."/>
            <person name="Liu R."/>
            <person name="Schnable J.C."/>
            <person name="Zhu J.-K."/>
            <person name="Zhang H."/>
        </authorList>
    </citation>
    <scope>NUCLEOTIDE SEQUENCE [LARGE SCALE GENOMIC DNA]</scope>
</reference>
<dbReference type="PANTHER" id="PTHR47482:SF5">
    <property type="entry name" value="FAR1 DOMAIN-CONTAINING PROTEIN"/>
    <property type="match status" value="1"/>
</dbReference>
<dbReference type="PANTHER" id="PTHR47482">
    <property type="entry name" value="OS11G0632001 PROTEIN"/>
    <property type="match status" value="1"/>
</dbReference>
<accession>A0A3L6Q199</accession>
<dbReference type="Proteomes" id="UP000275267">
    <property type="component" value="Unassembled WGS sequence"/>
</dbReference>
<proteinExistence type="predicted"/>
<gene>
    <name evidence="1" type="ORF">C2845_PM17G11090</name>
</gene>
<sequence>MHMFVSKYNEFVMDRNYQEGREQHATKMVSRKLRVGVPIEEHAEKVYTRSMYEKFYDELFEAGKHSVKAIEEEGQYVVSRTIRNSEESKNTCIVKVLIHLERTEIPKRNILKRWTKEAMGNKLEDTAPTSTESDQARKRALLLQTLRIVNGNDIIDEHRFIAAMEALTGRDSAVHHKRTDPTVEQACINNLDGELPLSCPERTIKGGRPPSTG</sequence>
<dbReference type="EMBL" id="PQIB02000014">
    <property type="protein sequence ID" value="RLM69233.1"/>
    <property type="molecule type" value="Genomic_DNA"/>
</dbReference>
<keyword evidence="2" id="KW-1185">Reference proteome</keyword>
<name>A0A3L6Q199_PANMI</name>
<comment type="caution">
    <text evidence="1">The sequence shown here is derived from an EMBL/GenBank/DDBJ whole genome shotgun (WGS) entry which is preliminary data.</text>
</comment>
<organism evidence="1 2">
    <name type="scientific">Panicum miliaceum</name>
    <name type="common">Proso millet</name>
    <name type="synonym">Broomcorn millet</name>
    <dbReference type="NCBI Taxonomy" id="4540"/>
    <lineage>
        <taxon>Eukaryota</taxon>
        <taxon>Viridiplantae</taxon>
        <taxon>Streptophyta</taxon>
        <taxon>Embryophyta</taxon>
        <taxon>Tracheophyta</taxon>
        <taxon>Spermatophyta</taxon>
        <taxon>Magnoliopsida</taxon>
        <taxon>Liliopsida</taxon>
        <taxon>Poales</taxon>
        <taxon>Poaceae</taxon>
        <taxon>PACMAD clade</taxon>
        <taxon>Panicoideae</taxon>
        <taxon>Panicodae</taxon>
        <taxon>Paniceae</taxon>
        <taxon>Panicinae</taxon>
        <taxon>Panicum</taxon>
        <taxon>Panicum sect. Panicum</taxon>
    </lineage>
</organism>
<evidence type="ECO:0000313" key="1">
    <source>
        <dbReference type="EMBL" id="RLM69233.1"/>
    </source>
</evidence>
<dbReference type="AlphaFoldDB" id="A0A3L6Q199"/>
<protein>
    <submittedName>
        <fullName evidence="1">Uncharacterized protein</fullName>
    </submittedName>
</protein>